<gene>
    <name evidence="12" type="ORF">QYE76_059950</name>
</gene>
<feature type="domain" description="DDE Tnp4" evidence="10">
    <location>
        <begin position="128"/>
        <end position="171"/>
    </location>
</feature>
<feature type="compositionally biased region" description="Basic and acidic residues" evidence="8">
    <location>
        <begin position="388"/>
        <end position="398"/>
    </location>
</feature>
<comment type="subcellular location">
    <subcellularLocation>
        <location evidence="2">Nucleus</location>
    </subcellularLocation>
</comment>
<dbReference type="PANTHER" id="PTHR22930:SF259">
    <property type="entry name" value="OS08G0106900 PROTEIN"/>
    <property type="match status" value="1"/>
</dbReference>
<accession>A0AAD8RZ15</accession>
<keyword evidence="4" id="KW-0540">Nuclease</keyword>
<dbReference type="InterPro" id="IPR027806">
    <property type="entry name" value="HARBI1_dom"/>
</dbReference>
<reference evidence="12" key="1">
    <citation type="submission" date="2023-07" db="EMBL/GenBank/DDBJ databases">
        <title>A chromosome-level genome assembly of Lolium multiflorum.</title>
        <authorList>
            <person name="Chen Y."/>
            <person name="Copetti D."/>
            <person name="Kolliker R."/>
            <person name="Studer B."/>
        </authorList>
    </citation>
    <scope>NUCLEOTIDE SEQUENCE</scope>
    <source>
        <strain evidence="12">02402/16</strain>
        <tissue evidence="12">Leaf</tissue>
    </source>
</reference>
<evidence type="ECO:0000256" key="6">
    <source>
        <dbReference type="ARBA" id="ARBA00022801"/>
    </source>
</evidence>
<keyword evidence="7" id="KW-0539">Nucleus</keyword>
<evidence type="ECO:0000259" key="9">
    <source>
        <dbReference type="Pfam" id="PF05627"/>
    </source>
</evidence>
<comment type="cofactor">
    <cofactor evidence="1">
        <name>a divalent metal cation</name>
        <dbReference type="ChEBI" id="CHEBI:60240"/>
    </cofactor>
</comment>
<proteinExistence type="inferred from homology"/>
<dbReference type="Pfam" id="PF05627">
    <property type="entry name" value="AvrRpt-cleavage"/>
    <property type="match status" value="2"/>
</dbReference>
<feature type="compositionally biased region" description="Polar residues" evidence="8">
    <location>
        <begin position="399"/>
        <end position="414"/>
    </location>
</feature>
<keyword evidence="6" id="KW-0378">Hydrolase</keyword>
<evidence type="ECO:0000256" key="1">
    <source>
        <dbReference type="ARBA" id="ARBA00001968"/>
    </source>
</evidence>
<dbReference type="InterPro" id="IPR058353">
    <property type="entry name" value="DUF8040"/>
</dbReference>
<dbReference type="PANTHER" id="PTHR22930">
    <property type="match status" value="1"/>
</dbReference>
<comment type="similarity">
    <text evidence="3">Belongs to the HARBI1 family.</text>
</comment>
<evidence type="ECO:0000256" key="3">
    <source>
        <dbReference type="ARBA" id="ARBA00006958"/>
    </source>
</evidence>
<sequence length="432" mass="48630">MLQRDRERSANLNNIYTCNDVKAIQMLRMRRATFYALVKTFRGRGLLTDSIHTTVEEQVAMFLHVVGHNQRFKVIHNTFIRSTETISRYFQLVLYAIGELRGEMIKPASMDTPTKIKNSYKWFPYFRVTFRGRKHYTSQNMLAAVDSDMMFTYVLAGWEGSAHDASILADSLSRPDGLQIPDGWGEDEFLEEVVTFDEVETVHSVDVGDNDAWKHQGVPKFGSWEDEGQAYTQYFENARKGKSPGRSVNPNDPKEATEAPSNHPPSVKASPLRTGNEPGLQNKDERRATREDDLRRHDGAARKVSNERSPMHPRHAARLANKGGGASPSGDRRGSTEGNRGNAPTTPGRSKMRPSGRGDETPERGSAVPKFGDWDEKDPSTGEGFTDIFEKVREEKQSGTDNVSTSHAYTNRYNQGGRYESSGCSCFSWFKK</sequence>
<comment type="caution">
    <text evidence="12">The sequence shown here is derived from an EMBL/GenBank/DDBJ whole genome shotgun (WGS) entry which is preliminary data.</text>
</comment>
<keyword evidence="13" id="KW-1185">Reference proteome</keyword>
<dbReference type="GO" id="GO:0005634">
    <property type="term" value="C:nucleus"/>
    <property type="evidence" value="ECO:0007669"/>
    <property type="project" value="UniProtKB-SubCell"/>
</dbReference>
<feature type="compositionally biased region" description="Polar residues" evidence="8">
    <location>
        <begin position="336"/>
        <end position="348"/>
    </location>
</feature>
<dbReference type="InterPro" id="IPR008700">
    <property type="entry name" value="TypeIII_avirulence_cleave"/>
</dbReference>
<dbReference type="GO" id="GO:0004518">
    <property type="term" value="F:nuclease activity"/>
    <property type="evidence" value="ECO:0007669"/>
    <property type="project" value="UniProtKB-KW"/>
</dbReference>
<dbReference type="Proteomes" id="UP001231189">
    <property type="component" value="Unassembled WGS sequence"/>
</dbReference>
<feature type="domain" description="DUF8040" evidence="11">
    <location>
        <begin position="13"/>
        <end position="97"/>
    </location>
</feature>
<evidence type="ECO:0000256" key="4">
    <source>
        <dbReference type="ARBA" id="ARBA00022722"/>
    </source>
</evidence>
<feature type="region of interest" description="Disordered" evidence="8">
    <location>
        <begin position="237"/>
        <end position="422"/>
    </location>
</feature>
<dbReference type="EMBL" id="JAUUTY010000004">
    <property type="protein sequence ID" value="KAK1642145.1"/>
    <property type="molecule type" value="Genomic_DNA"/>
</dbReference>
<evidence type="ECO:0000256" key="7">
    <source>
        <dbReference type="ARBA" id="ARBA00023242"/>
    </source>
</evidence>
<evidence type="ECO:0000256" key="2">
    <source>
        <dbReference type="ARBA" id="ARBA00004123"/>
    </source>
</evidence>
<dbReference type="GO" id="GO:0016787">
    <property type="term" value="F:hydrolase activity"/>
    <property type="evidence" value="ECO:0007669"/>
    <property type="project" value="UniProtKB-KW"/>
</dbReference>
<evidence type="ECO:0000259" key="11">
    <source>
        <dbReference type="Pfam" id="PF26138"/>
    </source>
</evidence>
<evidence type="ECO:0000313" key="13">
    <source>
        <dbReference type="Proteomes" id="UP001231189"/>
    </source>
</evidence>
<feature type="compositionally biased region" description="Basic and acidic residues" evidence="8">
    <location>
        <begin position="282"/>
        <end position="310"/>
    </location>
</feature>
<evidence type="ECO:0000313" key="12">
    <source>
        <dbReference type="EMBL" id="KAK1642145.1"/>
    </source>
</evidence>
<dbReference type="InterPro" id="IPR045249">
    <property type="entry name" value="HARBI1-like"/>
</dbReference>
<dbReference type="AlphaFoldDB" id="A0AAD8RZ15"/>
<dbReference type="Pfam" id="PF26138">
    <property type="entry name" value="DUF8040"/>
    <property type="match status" value="1"/>
</dbReference>
<organism evidence="12 13">
    <name type="scientific">Lolium multiflorum</name>
    <name type="common">Italian ryegrass</name>
    <name type="synonym">Lolium perenne subsp. multiflorum</name>
    <dbReference type="NCBI Taxonomy" id="4521"/>
    <lineage>
        <taxon>Eukaryota</taxon>
        <taxon>Viridiplantae</taxon>
        <taxon>Streptophyta</taxon>
        <taxon>Embryophyta</taxon>
        <taxon>Tracheophyta</taxon>
        <taxon>Spermatophyta</taxon>
        <taxon>Magnoliopsida</taxon>
        <taxon>Liliopsida</taxon>
        <taxon>Poales</taxon>
        <taxon>Poaceae</taxon>
        <taxon>BOP clade</taxon>
        <taxon>Pooideae</taxon>
        <taxon>Poodae</taxon>
        <taxon>Poeae</taxon>
        <taxon>Poeae Chloroplast Group 2 (Poeae type)</taxon>
        <taxon>Loliodinae</taxon>
        <taxon>Loliinae</taxon>
        <taxon>Lolium</taxon>
    </lineage>
</organism>
<evidence type="ECO:0000259" key="10">
    <source>
        <dbReference type="Pfam" id="PF13359"/>
    </source>
</evidence>
<protein>
    <recommendedName>
        <fullName evidence="14">RIN4 pathogenic type III effector avirulence factor Avr cleavage site domain-containing protein</fullName>
    </recommendedName>
</protein>
<evidence type="ECO:0008006" key="14">
    <source>
        <dbReference type="Google" id="ProtNLM"/>
    </source>
</evidence>
<evidence type="ECO:0000256" key="8">
    <source>
        <dbReference type="SAM" id="MobiDB-lite"/>
    </source>
</evidence>
<name>A0AAD8RZ15_LOLMU</name>
<feature type="domain" description="RIN4 pathogenic type III effector avirulence factor Avr cleavage site" evidence="9">
    <location>
        <begin position="363"/>
        <end position="397"/>
    </location>
</feature>
<keyword evidence="5" id="KW-0479">Metal-binding</keyword>
<dbReference type="GO" id="GO:0046872">
    <property type="term" value="F:metal ion binding"/>
    <property type="evidence" value="ECO:0007669"/>
    <property type="project" value="UniProtKB-KW"/>
</dbReference>
<feature type="domain" description="RIN4 pathogenic type III effector avirulence factor Avr cleavage site" evidence="9">
    <location>
        <begin position="214"/>
        <end position="242"/>
    </location>
</feature>
<evidence type="ECO:0000256" key="5">
    <source>
        <dbReference type="ARBA" id="ARBA00022723"/>
    </source>
</evidence>
<dbReference type="Pfam" id="PF13359">
    <property type="entry name" value="DDE_Tnp_4"/>
    <property type="match status" value="1"/>
</dbReference>